<dbReference type="PANTHER" id="PTHR33540:SF2">
    <property type="entry name" value="TRNA THREONYLCARBAMOYLADENOSINE BIOSYNTHESIS PROTEIN TSAE"/>
    <property type="match status" value="1"/>
</dbReference>
<dbReference type="GO" id="GO:0005737">
    <property type="term" value="C:cytoplasm"/>
    <property type="evidence" value="ECO:0007669"/>
    <property type="project" value="UniProtKB-SubCell"/>
</dbReference>
<dbReference type="GO" id="GO:0005524">
    <property type="term" value="F:ATP binding"/>
    <property type="evidence" value="ECO:0007669"/>
    <property type="project" value="UniProtKB-KW"/>
</dbReference>
<keyword evidence="5" id="KW-0819">tRNA processing</keyword>
<evidence type="ECO:0000256" key="1">
    <source>
        <dbReference type="ARBA" id="ARBA00004496"/>
    </source>
</evidence>
<dbReference type="EMBL" id="KF170423">
    <property type="protein sequence ID" value="AGO88063.1"/>
    <property type="molecule type" value="Genomic_DNA"/>
</dbReference>
<evidence type="ECO:0000256" key="4">
    <source>
        <dbReference type="ARBA" id="ARBA00022490"/>
    </source>
</evidence>
<keyword evidence="7" id="KW-0547">Nucleotide-binding</keyword>
<dbReference type="InterPro" id="IPR027417">
    <property type="entry name" value="P-loop_NTPase"/>
</dbReference>
<name>S4WBH0_9BACT</name>
<evidence type="ECO:0000256" key="8">
    <source>
        <dbReference type="ARBA" id="ARBA00022840"/>
    </source>
</evidence>
<accession>S4WBH0</accession>
<evidence type="ECO:0000256" key="10">
    <source>
        <dbReference type="ARBA" id="ARBA00032441"/>
    </source>
</evidence>
<evidence type="ECO:0000256" key="5">
    <source>
        <dbReference type="ARBA" id="ARBA00022694"/>
    </source>
</evidence>
<comment type="subcellular location">
    <subcellularLocation>
        <location evidence="1">Cytoplasm</location>
    </subcellularLocation>
</comment>
<evidence type="ECO:0000256" key="7">
    <source>
        <dbReference type="ARBA" id="ARBA00022741"/>
    </source>
</evidence>
<keyword evidence="8" id="KW-0067">ATP-binding</keyword>
<dbReference type="SUPFAM" id="SSF52540">
    <property type="entry name" value="P-loop containing nucleoside triphosphate hydrolases"/>
    <property type="match status" value="1"/>
</dbReference>
<organism evidence="11">
    <name type="scientific">uncultured bacterium 125003-E23</name>
    <dbReference type="NCBI Taxonomy" id="1343839"/>
    <lineage>
        <taxon>Bacteria</taxon>
        <taxon>environmental samples</taxon>
    </lineage>
</organism>
<dbReference type="NCBIfam" id="TIGR00150">
    <property type="entry name" value="T6A_YjeE"/>
    <property type="match status" value="1"/>
</dbReference>
<dbReference type="AlphaFoldDB" id="S4WBH0"/>
<protein>
    <recommendedName>
        <fullName evidence="3">tRNA threonylcarbamoyladenosine biosynthesis protein TsaE</fullName>
    </recommendedName>
    <alternativeName>
        <fullName evidence="10">t(6)A37 threonylcarbamoyladenosine biosynthesis protein TsaE</fullName>
    </alternativeName>
</protein>
<keyword evidence="6" id="KW-0479">Metal-binding</keyword>
<dbReference type="GO" id="GO:0002949">
    <property type="term" value="P:tRNA threonylcarbamoyladenosine modification"/>
    <property type="evidence" value="ECO:0007669"/>
    <property type="project" value="InterPro"/>
</dbReference>
<dbReference type="GO" id="GO:0046872">
    <property type="term" value="F:metal ion binding"/>
    <property type="evidence" value="ECO:0007669"/>
    <property type="project" value="UniProtKB-KW"/>
</dbReference>
<reference evidence="11" key="1">
    <citation type="journal article" date="2014" name="ISME J.">
        <title>Genomic properties of Marine Group A bacteria indicate a role in the marine sulfur cycle.</title>
        <authorList>
            <person name="Wright J.J."/>
            <person name="Mewis K."/>
            <person name="Hanson N.W."/>
            <person name="Konwar K.M."/>
            <person name="Maas K.R."/>
            <person name="Hallam S.J."/>
        </authorList>
    </citation>
    <scope>NUCLEOTIDE SEQUENCE</scope>
</reference>
<sequence length="145" mass="15696">MIAECSSKEETQILAGKLAQKIPVGSVVALIGNLGTGKTTFTQGFAKGLGITDTVGSPTFKLISEYDGEPLNLYHIDCYRLKNEIDFLNIGGEALLTQDDGITLIEWADIINKILPSNVITINFSILEGNPNSRQIEIIGILDED</sequence>
<proteinExistence type="inferred from homology"/>
<evidence type="ECO:0000256" key="2">
    <source>
        <dbReference type="ARBA" id="ARBA00007599"/>
    </source>
</evidence>
<comment type="similarity">
    <text evidence="2">Belongs to the TsaE family.</text>
</comment>
<dbReference type="PANTHER" id="PTHR33540">
    <property type="entry name" value="TRNA THREONYLCARBAMOYLADENOSINE BIOSYNTHESIS PROTEIN TSAE"/>
    <property type="match status" value="1"/>
</dbReference>
<evidence type="ECO:0000313" key="11">
    <source>
        <dbReference type="EMBL" id="AGO88063.1"/>
    </source>
</evidence>
<evidence type="ECO:0000256" key="6">
    <source>
        <dbReference type="ARBA" id="ARBA00022723"/>
    </source>
</evidence>
<evidence type="ECO:0000256" key="9">
    <source>
        <dbReference type="ARBA" id="ARBA00022842"/>
    </source>
</evidence>
<keyword evidence="4" id="KW-0963">Cytoplasm</keyword>
<keyword evidence="9" id="KW-0460">Magnesium</keyword>
<dbReference type="Gene3D" id="3.40.50.300">
    <property type="entry name" value="P-loop containing nucleotide triphosphate hydrolases"/>
    <property type="match status" value="1"/>
</dbReference>
<dbReference type="Pfam" id="PF02367">
    <property type="entry name" value="TsaE"/>
    <property type="match status" value="1"/>
</dbReference>
<evidence type="ECO:0000256" key="3">
    <source>
        <dbReference type="ARBA" id="ARBA00019010"/>
    </source>
</evidence>
<dbReference type="InterPro" id="IPR003442">
    <property type="entry name" value="T6A_TsaE"/>
</dbReference>